<protein>
    <submittedName>
        <fullName evidence="1">Helix-turn-helix domain-containing protein</fullName>
    </submittedName>
</protein>
<sequence>MGTRLVELAARGPSTKRATAEVCALLTQRGYVELRPDPSDRRAKLYVNTLGADAC</sequence>
<reference evidence="1" key="1">
    <citation type="submission" date="2024-05" db="EMBL/GenBank/DDBJ databases">
        <authorList>
            <person name="Cai S.Y."/>
            <person name="Jin L.M."/>
            <person name="Li H.R."/>
        </authorList>
    </citation>
    <scope>NUCLEOTIDE SEQUENCE</scope>
    <source>
        <strain evidence="1">A5-74</strain>
    </source>
</reference>
<accession>A0AAU8DQU9</accession>
<dbReference type="EMBL" id="CP159218">
    <property type="protein sequence ID" value="XCG64365.1"/>
    <property type="molecule type" value="Genomic_DNA"/>
</dbReference>
<dbReference type="AlphaFoldDB" id="A0AAU8DQU9"/>
<name>A0AAU8DQU9_9ACTN</name>
<organism evidence="1">
    <name type="scientific">Nakamurella sp. A5-74</name>
    <dbReference type="NCBI Taxonomy" id="3158264"/>
    <lineage>
        <taxon>Bacteria</taxon>
        <taxon>Bacillati</taxon>
        <taxon>Actinomycetota</taxon>
        <taxon>Actinomycetes</taxon>
        <taxon>Nakamurellales</taxon>
        <taxon>Nakamurellaceae</taxon>
        <taxon>Nakamurella</taxon>
    </lineage>
</organism>
<dbReference type="InterPro" id="IPR036388">
    <property type="entry name" value="WH-like_DNA-bd_sf"/>
</dbReference>
<dbReference type="InterPro" id="IPR036390">
    <property type="entry name" value="WH_DNA-bd_sf"/>
</dbReference>
<dbReference type="SUPFAM" id="SSF46785">
    <property type="entry name" value="Winged helix' DNA-binding domain"/>
    <property type="match status" value="1"/>
</dbReference>
<proteinExistence type="predicted"/>
<dbReference type="Gene3D" id="1.10.10.10">
    <property type="entry name" value="Winged helix-like DNA-binding domain superfamily/Winged helix DNA-binding domain"/>
    <property type="match status" value="1"/>
</dbReference>
<gene>
    <name evidence="1" type="ORF">ABLG96_03170</name>
</gene>
<evidence type="ECO:0000313" key="1">
    <source>
        <dbReference type="EMBL" id="XCG64365.1"/>
    </source>
</evidence>
<dbReference type="RefSeq" id="WP_353649978.1">
    <property type="nucleotide sequence ID" value="NZ_CP159218.1"/>
</dbReference>